<name>A0A3N4IVH3_9PEZI</name>
<protein>
    <submittedName>
        <fullName evidence="1">Uncharacterized protein</fullName>
    </submittedName>
</protein>
<accession>A0A3N4IVH3</accession>
<proteinExistence type="predicted"/>
<keyword evidence="2" id="KW-1185">Reference proteome</keyword>
<reference evidence="1 2" key="1">
    <citation type="journal article" date="2018" name="Nat. Ecol. Evol.">
        <title>Pezizomycetes genomes reveal the molecular basis of ectomycorrhizal truffle lifestyle.</title>
        <authorList>
            <person name="Murat C."/>
            <person name="Payen T."/>
            <person name="Noel B."/>
            <person name="Kuo A."/>
            <person name="Morin E."/>
            <person name="Chen J."/>
            <person name="Kohler A."/>
            <person name="Krizsan K."/>
            <person name="Balestrini R."/>
            <person name="Da Silva C."/>
            <person name="Montanini B."/>
            <person name="Hainaut M."/>
            <person name="Levati E."/>
            <person name="Barry K.W."/>
            <person name="Belfiori B."/>
            <person name="Cichocki N."/>
            <person name="Clum A."/>
            <person name="Dockter R.B."/>
            <person name="Fauchery L."/>
            <person name="Guy J."/>
            <person name="Iotti M."/>
            <person name="Le Tacon F."/>
            <person name="Lindquist E.A."/>
            <person name="Lipzen A."/>
            <person name="Malagnac F."/>
            <person name="Mello A."/>
            <person name="Molinier V."/>
            <person name="Miyauchi S."/>
            <person name="Poulain J."/>
            <person name="Riccioni C."/>
            <person name="Rubini A."/>
            <person name="Sitrit Y."/>
            <person name="Splivallo R."/>
            <person name="Traeger S."/>
            <person name="Wang M."/>
            <person name="Zifcakova L."/>
            <person name="Wipf D."/>
            <person name="Zambonelli A."/>
            <person name="Paolocci F."/>
            <person name="Nowrousian M."/>
            <person name="Ottonello S."/>
            <person name="Baldrian P."/>
            <person name="Spatafora J.W."/>
            <person name="Henrissat B."/>
            <person name="Nagy L.G."/>
            <person name="Aury J.M."/>
            <person name="Wincker P."/>
            <person name="Grigoriev I.V."/>
            <person name="Bonfante P."/>
            <person name="Martin F.M."/>
        </authorList>
    </citation>
    <scope>NUCLEOTIDE SEQUENCE [LARGE SCALE GENOMIC DNA]</scope>
    <source>
        <strain evidence="1 2">120613-1</strain>
    </source>
</reference>
<evidence type="ECO:0000313" key="1">
    <source>
        <dbReference type="EMBL" id="RPA89959.1"/>
    </source>
</evidence>
<sequence>MILGDLVLNRRETHYQTFPAHHLPKYSKPYIHQPLLGPVWDVKEALLSCHLNGLQQGQQGS</sequence>
<dbReference type="Proteomes" id="UP000276215">
    <property type="component" value="Unassembled WGS sequence"/>
</dbReference>
<gene>
    <name evidence="1" type="ORF">L873DRAFT_1821940</name>
</gene>
<dbReference type="EMBL" id="ML120548">
    <property type="protein sequence ID" value="RPA89959.1"/>
    <property type="molecule type" value="Genomic_DNA"/>
</dbReference>
<evidence type="ECO:0000313" key="2">
    <source>
        <dbReference type="Proteomes" id="UP000276215"/>
    </source>
</evidence>
<dbReference type="AlphaFoldDB" id="A0A3N4IVH3"/>
<organism evidence="1 2">
    <name type="scientific">Choiromyces venosus 120613-1</name>
    <dbReference type="NCBI Taxonomy" id="1336337"/>
    <lineage>
        <taxon>Eukaryota</taxon>
        <taxon>Fungi</taxon>
        <taxon>Dikarya</taxon>
        <taxon>Ascomycota</taxon>
        <taxon>Pezizomycotina</taxon>
        <taxon>Pezizomycetes</taxon>
        <taxon>Pezizales</taxon>
        <taxon>Tuberaceae</taxon>
        <taxon>Choiromyces</taxon>
    </lineage>
</organism>